<dbReference type="Proteomes" id="UP000596742">
    <property type="component" value="Unassembled WGS sequence"/>
</dbReference>
<evidence type="ECO:0000313" key="3">
    <source>
        <dbReference type="Proteomes" id="UP000596742"/>
    </source>
</evidence>
<feature type="coiled-coil region" evidence="1">
    <location>
        <begin position="111"/>
        <end position="138"/>
    </location>
</feature>
<keyword evidence="3" id="KW-1185">Reference proteome</keyword>
<reference evidence="2" key="1">
    <citation type="submission" date="2018-11" db="EMBL/GenBank/DDBJ databases">
        <authorList>
            <person name="Alioto T."/>
            <person name="Alioto T."/>
        </authorList>
    </citation>
    <scope>NUCLEOTIDE SEQUENCE</scope>
</reference>
<name>A0A8B6EC27_MYTGA</name>
<accession>A0A8B6EC27</accession>
<dbReference type="EMBL" id="UYJE01004950">
    <property type="protein sequence ID" value="VDI32750.1"/>
    <property type="molecule type" value="Genomic_DNA"/>
</dbReference>
<comment type="caution">
    <text evidence="2">The sequence shown here is derived from an EMBL/GenBank/DDBJ whole genome shotgun (WGS) entry which is preliminary data.</text>
</comment>
<organism evidence="2 3">
    <name type="scientific">Mytilus galloprovincialis</name>
    <name type="common">Mediterranean mussel</name>
    <dbReference type="NCBI Taxonomy" id="29158"/>
    <lineage>
        <taxon>Eukaryota</taxon>
        <taxon>Metazoa</taxon>
        <taxon>Spiralia</taxon>
        <taxon>Lophotrochozoa</taxon>
        <taxon>Mollusca</taxon>
        <taxon>Bivalvia</taxon>
        <taxon>Autobranchia</taxon>
        <taxon>Pteriomorphia</taxon>
        <taxon>Mytilida</taxon>
        <taxon>Mytiloidea</taxon>
        <taxon>Mytilidae</taxon>
        <taxon>Mytilinae</taxon>
        <taxon>Mytilus</taxon>
    </lineage>
</organism>
<dbReference type="AlphaFoldDB" id="A0A8B6EC27"/>
<evidence type="ECO:0000313" key="2">
    <source>
        <dbReference type="EMBL" id="VDI32750.1"/>
    </source>
</evidence>
<evidence type="ECO:0000256" key="1">
    <source>
        <dbReference type="SAM" id="Coils"/>
    </source>
</evidence>
<keyword evidence="1" id="KW-0175">Coiled coil</keyword>
<proteinExistence type="predicted"/>
<protein>
    <submittedName>
        <fullName evidence="2">Uncharacterized protein</fullName>
    </submittedName>
</protein>
<sequence length="168" mass="19925">MIKTLLEKRELQNKETNDLKASLHMLEKCQVQNDEKRTEIFGICKTVLKKINDMTEITDEIKVCKKSIMKMENVLNSQLERREKKTTENSYDIAEKVLMNENCLMLNCEKLDRINLEIKDLKNQLVNKKEEKPNDNKQYEPDIRITEVNTDLIHKENSKNVQEINTRE</sequence>
<gene>
    <name evidence="2" type="ORF">MGAL_10B015340</name>
</gene>